<protein>
    <submittedName>
        <fullName evidence="1">Uncharacterized protein</fullName>
    </submittedName>
</protein>
<comment type="caution">
    <text evidence="1">The sequence shown here is derived from an EMBL/GenBank/DDBJ whole genome shotgun (WGS) entry which is preliminary data.</text>
</comment>
<keyword evidence="2" id="KW-1185">Reference proteome</keyword>
<sequence>MSLSETYLLASKVRSKLTKDAANAKISLRNLVTQANMLDNLMDHIQIENEKRLTNLNKVKFDLSSKKPERSNLSYVTQVNEYEIDEESESDEDDDYYYSSEEEDSDYDADEEIEMPSFKLSTIEEVDDENLPELTISSDEDSDEEILITPNHSLFKNTNKKLSHPIIPITEIYN</sequence>
<name>A0ACA9Y9S8_9ASCO</name>
<dbReference type="EMBL" id="CALSDN010000006">
    <property type="protein sequence ID" value="CAH6721572.1"/>
    <property type="molecule type" value="Genomic_DNA"/>
</dbReference>
<reference evidence="1" key="1">
    <citation type="submission" date="2022-06" db="EMBL/GenBank/DDBJ databases">
        <authorList>
            <person name="Legras J.-L."/>
            <person name="Devillers H."/>
            <person name="Grondin C."/>
        </authorList>
    </citation>
    <scope>NUCLEOTIDE SEQUENCE</scope>
    <source>
        <strain evidence="1">CLIB 1444</strain>
    </source>
</reference>
<proteinExistence type="predicted"/>
<organism evidence="1 2">
    <name type="scientific">[Candida] jaroonii</name>
    <dbReference type="NCBI Taxonomy" id="467808"/>
    <lineage>
        <taxon>Eukaryota</taxon>
        <taxon>Fungi</taxon>
        <taxon>Dikarya</taxon>
        <taxon>Ascomycota</taxon>
        <taxon>Saccharomycotina</taxon>
        <taxon>Pichiomycetes</taxon>
        <taxon>Debaryomycetaceae</taxon>
        <taxon>Yamadazyma</taxon>
    </lineage>
</organism>
<dbReference type="Proteomes" id="UP001152531">
    <property type="component" value="Unassembled WGS sequence"/>
</dbReference>
<gene>
    <name evidence="1" type="ORF">CLIB1444_06S05226</name>
</gene>
<evidence type="ECO:0000313" key="2">
    <source>
        <dbReference type="Proteomes" id="UP001152531"/>
    </source>
</evidence>
<evidence type="ECO:0000313" key="1">
    <source>
        <dbReference type="EMBL" id="CAH6721572.1"/>
    </source>
</evidence>
<accession>A0ACA9Y9S8</accession>